<dbReference type="AlphaFoldDB" id="A0A1G8AUQ4"/>
<proteinExistence type="predicted"/>
<evidence type="ECO:0000313" key="7">
    <source>
        <dbReference type="Proteomes" id="UP000826616"/>
    </source>
</evidence>
<evidence type="ECO:0000259" key="3">
    <source>
        <dbReference type="SMART" id="SM00646"/>
    </source>
</evidence>
<evidence type="ECO:0000313" key="5">
    <source>
        <dbReference type="EMBL" id="SDH24689.1"/>
    </source>
</evidence>
<dbReference type="GO" id="GO:0030288">
    <property type="term" value="C:outer membrane-bounded periplasmic space"/>
    <property type="evidence" value="ECO:0007669"/>
    <property type="project" value="TreeGrafter"/>
</dbReference>
<keyword evidence="7" id="KW-1185">Reference proteome</keyword>
<evidence type="ECO:0000313" key="6">
    <source>
        <dbReference type="Proteomes" id="UP000198956"/>
    </source>
</evidence>
<evidence type="ECO:0000256" key="2">
    <source>
        <dbReference type="SAM" id="SignalP"/>
    </source>
</evidence>
<dbReference type="OrthoDB" id="9772024at2"/>
<dbReference type="GO" id="GO:0009253">
    <property type="term" value="P:peptidoglycan catabolic process"/>
    <property type="evidence" value="ECO:0007669"/>
    <property type="project" value="InterPro"/>
</dbReference>
<dbReference type="Proteomes" id="UP000826616">
    <property type="component" value="Chromosome"/>
</dbReference>
<dbReference type="EMBL" id="CP080764">
    <property type="protein sequence ID" value="QYY41411.1"/>
    <property type="molecule type" value="Genomic_DNA"/>
</dbReference>
<dbReference type="PANTHER" id="PTHR30404">
    <property type="entry name" value="N-ACETYLMURAMOYL-L-ALANINE AMIDASE"/>
    <property type="match status" value="1"/>
</dbReference>
<organism evidence="5 6">
    <name type="scientific">Aneurinibacillus thermoaerophilus</name>
    <dbReference type="NCBI Taxonomy" id="143495"/>
    <lineage>
        <taxon>Bacteria</taxon>
        <taxon>Bacillati</taxon>
        <taxon>Bacillota</taxon>
        <taxon>Bacilli</taxon>
        <taxon>Bacillales</taxon>
        <taxon>Paenibacillaceae</taxon>
        <taxon>Aneurinibacillus group</taxon>
        <taxon>Aneurinibacillus</taxon>
    </lineage>
</organism>
<dbReference type="GeneID" id="97141832"/>
<dbReference type="CDD" id="cd02696">
    <property type="entry name" value="MurNAc-LAA"/>
    <property type="match status" value="1"/>
</dbReference>
<keyword evidence="1" id="KW-0378">Hydrolase</keyword>
<name>A0A1G8AUQ4_ANETH</name>
<gene>
    <name evidence="4" type="ORF">K3F53_10670</name>
    <name evidence="5" type="ORF">SAMN04489735_101828</name>
</gene>
<dbReference type="InterPro" id="IPR050695">
    <property type="entry name" value="N-acetylmuramoyl_amidase_3"/>
</dbReference>
<dbReference type="GO" id="GO:0008745">
    <property type="term" value="F:N-acetylmuramoyl-L-alanine amidase activity"/>
    <property type="evidence" value="ECO:0007669"/>
    <property type="project" value="InterPro"/>
</dbReference>
<dbReference type="EMBL" id="FNDE01000018">
    <property type="protein sequence ID" value="SDH24689.1"/>
    <property type="molecule type" value="Genomic_DNA"/>
</dbReference>
<dbReference type="InterPro" id="IPR002508">
    <property type="entry name" value="MurNAc-LAA_cat"/>
</dbReference>
<dbReference type="Pfam" id="PF01520">
    <property type="entry name" value="Amidase_3"/>
    <property type="match status" value="1"/>
</dbReference>
<feature type="chain" id="PRO_5011701296" evidence="2">
    <location>
        <begin position="25"/>
        <end position="231"/>
    </location>
</feature>
<dbReference type="Gene3D" id="3.40.630.40">
    <property type="entry name" value="Zn-dependent exopeptidases"/>
    <property type="match status" value="1"/>
</dbReference>
<keyword evidence="2" id="KW-0732">Signal</keyword>
<sequence length="231" mass="26109">MRKNTLLVLCLFLAFSLFPHTAKAEEHSFSPVEVDVLIDAGHGGVDGGAAYGKQLEKDITLAVARLLFKHLNMLGYKVALNRDGDYALSDENEWLQTRSRHQKDLAQRKHLAKALTPKIMISLHTNASKNPSIHGPIVFYQENNQSFFLADTIQHALNNLYKTSELPRKAKTLYLLNHSICPTALVEMGFLSHPIDRARLTDPEYQAQIVRALVSAIDTYFWFLNTPMHAR</sequence>
<reference evidence="4 7" key="2">
    <citation type="submission" date="2021-08" db="EMBL/GenBank/DDBJ databases">
        <title>Complete genome sequence of the strain Aneurinibacillus thermoaerophilus CCM 8960.</title>
        <authorList>
            <person name="Musilova J."/>
            <person name="Kourilova X."/>
            <person name="Pernicova I."/>
            <person name="Bezdicek M."/>
            <person name="Lengerova M."/>
            <person name="Obruca S."/>
            <person name="Sedlar K."/>
        </authorList>
    </citation>
    <scope>NUCLEOTIDE SEQUENCE [LARGE SCALE GENOMIC DNA]</scope>
    <source>
        <strain evidence="4 7">CCM 8960</strain>
    </source>
</reference>
<dbReference type="Proteomes" id="UP000198956">
    <property type="component" value="Unassembled WGS sequence"/>
</dbReference>
<accession>A0A1G8AUQ4</accession>
<feature type="signal peptide" evidence="2">
    <location>
        <begin position="1"/>
        <end position="24"/>
    </location>
</feature>
<reference evidence="5 6" key="1">
    <citation type="submission" date="2016-10" db="EMBL/GenBank/DDBJ databases">
        <authorList>
            <person name="de Groot N.N."/>
        </authorList>
    </citation>
    <scope>NUCLEOTIDE SEQUENCE [LARGE SCALE GENOMIC DNA]</scope>
    <source>
        <strain evidence="5 6">L 420-91</strain>
    </source>
</reference>
<protein>
    <submittedName>
        <fullName evidence="5">N-acetylmuramoyl-L-alanine amidase</fullName>
    </submittedName>
</protein>
<dbReference type="RefSeq" id="WP_057898565.1">
    <property type="nucleotide sequence ID" value="NZ_CP080764.1"/>
</dbReference>
<feature type="domain" description="MurNAc-LAA" evidence="3">
    <location>
        <begin position="109"/>
        <end position="218"/>
    </location>
</feature>
<evidence type="ECO:0000256" key="1">
    <source>
        <dbReference type="ARBA" id="ARBA00022801"/>
    </source>
</evidence>
<dbReference type="SUPFAM" id="SSF53187">
    <property type="entry name" value="Zn-dependent exopeptidases"/>
    <property type="match status" value="1"/>
</dbReference>
<dbReference type="SMART" id="SM00646">
    <property type="entry name" value="Ami_3"/>
    <property type="match status" value="1"/>
</dbReference>
<dbReference type="PANTHER" id="PTHR30404:SF0">
    <property type="entry name" value="N-ACETYLMURAMOYL-L-ALANINE AMIDASE AMIC"/>
    <property type="match status" value="1"/>
</dbReference>
<evidence type="ECO:0000313" key="4">
    <source>
        <dbReference type="EMBL" id="QYY41411.1"/>
    </source>
</evidence>